<proteinExistence type="predicted"/>
<dbReference type="EMBL" id="JBHRYO010000002">
    <property type="protein sequence ID" value="MFC3755696.1"/>
    <property type="molecule type" value="Genomic_DNA"/>
</dbReference>
<keyword evidence="2" id="KW-0238">DNA-binding</keyword>
<evidence type="ECO:0000313" key="5">
    <source>
        <dbReference type="EMBL" id="MFC3755696.1"/>
    </source>
</evidence>
<dbReference type="InterPro" id="IPR000792">
    <property type="entry name" value="Tscrpt_reg_LuxR_C"/>
</dbReference>
<dbReference type="RefSeq" id="WP_290295731.1">
    <property type="nucleotide sequence ID" value="NZ_JAUFQR010000001.1"/>
</dbReference>
<name>A0ABV7XRT5_9FLAO</name>
<dbReference type="InterPro" id="IPR016032">
    <property type="entry name" value="Sig_transdc_resp-reg_C-effctor"/>
</dbReference>
<dbReference type="PRINTS" id="PR00038">
    <property type="entry name" value="HTHLUXR"/>
</dbReference>
<keyword evidence="6" id="KW-1185">Reference proteome</keyword>
<dbReference type="PANTHER" id="PTHR44688">
    <property type="entry name" value="DNA-BINDING TRANSCRIPTIONAL ACTIVATOR DEVR_DOSR"/>
    <property type="match status" value="1"/>
</dbReference>
<feature type="domain" description="HTH luxR-type" evidence="4">
    <location>
        <begin position="202"/>
        <end position="268"/>
    </location>
</feature>
<keyword evidence="3" id="KW-0804">Transcription</keyword>
<dbReference type="Proteomes" id="UP001595735">
    <property type="component" value="Unassembled WGS sequence"/>
</dbReference>
<dbReference type="PANTHER" id="PTHR44688:SF16">
    <property type="entry name" value="DNA-BINDING TRANSCRIPTIONAL ACTIVATOR DEVR_DOSR"/>
    <property type="match status" value="1"/>
</dbReference>
<dbReference type="Gene3D" id="3.30.450.20">
    <property type="entry name" value="PAS domain"/>
    <property type="match status" value="1"/>
</dbReference>
<organism evidence="5 6">
    <name type="scientific">Chryseobacterium tructae</name>
    <dbReference type="NCBI Taxonomy" id="1037380"/>
    <lineage>
        <taxon>Bacteria</taxon>
        <taxon>Pseudomonadati</taxon>
        <taxon>Bacteroidota</taxon>
        <taxon>Flavobacteriia</taxon>
        <taxon>Flavobacteriales</taxon>
        <taxon>Weeksellaceae</taxon>
        <taxon>Chryseobacterium group</taxon>
        <taxon>Chryseobacterium</taxon>
    </lineage>
</organism>
<dbReference type="PROSITE" id="PS00622">
    <property type="entry name" value="HTH_LUXR_1"/>
    <property type="match status" value="1"/>
</dbReference>
<comment type="caution">
    <text evidence="5">The sequence shown here is derived from an EMBL/GenBank/DDBJ whole genome shotgun (WGS) entry which is preliminary data.</text>
</comment>
<sequence length="270" mass="31832">MKTSTMDKKFITQAKKPHLLTNVWNNYPELLQNENTMLMFPSIERIIGEVFAPGRFYHYIINFADSTIYNHHKDILSIHGLSKYPIHLKEIIDLIHPDDLEFVMEAERMCMAKMVEINASNRLSELKFSYCFRMKTFKGNYELFHHQSLHTYRDESGRVLQAINIHTNIEHITHQNSYTILISGINGNEDFHQMQWQKNDKITEPISVNFTKREVEIITYIAQGFSAVKISERLNISEETVRTHRKNILRKANCKNCSELIKMAFEWGYL</sequence>
<keyword evidence="1" id="KW-0805">Transcription regulation</keyword>
<evidence type="ECO:0000256" key="3">
    <source>
        <dbReference type="ARBA" id="ARBA00023163"/>
    </source>
</evidence>
<dbReference type="SUPFAM" id="SSF46894">
    <property type="entry name" value="C-terminal effector domain of the bipartite response regulators"/>
    <property type="match status" value="1"/>
</dbReference>
<dbReference type="Pfam" id="PF00196">
    <property type="entry name" value="GerE"/>
    <property type="match status" value="1"/>
</dbReference>
<evidence type="ECO:0000256" key="1">
    <source>
        <dbReference type="ARBA" id="ARBA00023015"/>
    </source>
</evidence>
<protein>
    <submittedName>
        <fullName evidence="5">Response regulator transcription factor</fullName>
    </submittedName>
</protein>
<dbReference type="CDD" id="cd06170">
    <property type="entry name" value="LuxR_C_like"/>
    <property type="match status" value="1"/>
</dbReference>
<dbReference type="PROSITE" id="PS50043">
    <property type="entry name" value="HTH_LUXR_2"/>
    <property type="match status" value="1"/>
</dbReference>
<dbReference type="SMART" id="SM00421">
    <property type="entry name" value="HTH_LUXR"/>
    <property type="match status" value="1"/>
</dbReference>
<accession>A0ABV7XRT5</accession>
<evidence type="ECO:0000256" key="2">
    <source>
        <dbReference type="ARBA" id="ARBA00023125"/>
    </source>
</evidence>
<evidence type="ECO:0000259" key="4">
    <source>
        <dbReference type="PROSITE" id="PS50043"/>
    </source>
</evidence>
<dbReference type="InterPro" id="IPR036388">
    <property type="entry name" value="WH-like_DNA-bd_sf"/>
</dbReference>
<gene>
    <name evidence="5" type="ORF">ACFONJ_06945</name>
</gene>
<reference evidence="6" key="1">
    <citation type="journal article" date="2019" name="Int. J. Syst. Evol. Microbiol.">
        <title>The Global Catalogue of Microorganisms (GCM) 10K type strain sequencing project: providing services to taxonomists for standard genome sequencing and annotation.</title>
        <authorList>
            <consortium name="The Broad Institute Genomics Platform"/>
            <consortium name="The Broad Institute Genome Sequencing Center for Infectious Disease"/>
            <person name="Wu L."/>
            <person name="Ma J."/>
        </authorList>
    </citation>
    <scope>NUCLEOTIDE SEQUENCE [LARGE SCALE GENOMIC DNA]</scope>
    <source>
        <strain evidence="6">CECT 7798</strain>
    </source>
</reference>
<evidence type="ECO:0000313" key="6">
    <source>
        <dbReference type="Proteomes" id="UP001595735"/>
    </source>
</evidence>
<dbReference type="Gene3D" id="1.10.10.10">
    <property type="entry name" value="Winged helix-like DNA-binding domain superfamily/Winged helix DNA-binding domain"/>
    <property type="match status" value="1"/>
</dbReference>